<dbReference type="Proteomes" id="UP000266841">
    <property type="component" value="Unassembled WGS sequence"/>
</dbReference>
<organism evidence="2 3">
    <name type="scientific">Thalassiosira oceanica</name>
    <name type="common">Marine diatom</name>
    <dbReference type="NCBI Taxonomy" id="159749"/>
    <lineage>
        <taxon>Eukaryota</taxon>
        <taxon>Sar</taxon>
        <taxon>Stramenopiles</taxon>
        <taxon>Ochrophyta</taxon>
        <taxon>Bacillariophyta</taxon>
        <taxon>Coscinodiscophyceae</taxon>
        <taxon>Thalassiosirophycidae</taxon>
        <taxon>Thalassiosirales</taxon>
        <taxon>Thalassiosiraceae</taxon>
        <taxon>Thalassiosira</taxon>
    </lineage>
</organism>
<comment type="caution">
    <text evidence="2">The sequence shown here is derived from an EMBL/GenBank/DDBJ whole genome shotgun (WGS) entry which is preliminary data.</text>
</comment>
<evidence type="ECO:0000313" key="3">
    <source>
        <dbReference type="Proteomes" id="UP000266841"/>
    </source>
</evidence>
<evidence type="ECO:0000256" key="1">
    <source>
        <dbReference type="SAM" id="MobiDB-lite"/>
    </source>
</evidence>
<feature type="compositionally biased region" description="Low complexity" evidence="1">
    <location>
        <begin position="96"/>
        <end position="112"/>
    </location>
</feature>
<feature type="compositionally biased region" description="Basic and acidic residues" evidence="1">
    <location>
        <begin position="55"/>
        <end position="77"/>
    </location>
</feature>
<protein>
    <submittedName>
        <fullName evidence="2">Uncharacterized protein</fullName>
    </submittedName>
</protein>
<dbReference type="AlphaFoldDB" id="K0TJB5"/>
<keyword evidence="3" id="KW-1185">Reference proteome</keyword>
<evidence type="ECO:0000313" key="2">
    <source>
        <dbReference type="EMBL" id="EJK74016.1"/>
    </source>
</evidence>
<gene>
    <name evidence="2" type="ORF">THAOC_04338</name>
</gene>
<accession>K0TJB5</accession>
<sequence>MKQAFANIVAILAVTQPAAVNSSRASFEARQRRLNRTKHLRAENANSSAAAESDNQARQEITHRHSGDHIVIDRENTGPEEELAGRQLRQKRSIRTTASTGSGEEESVGSSGNNLLGNTSIGSYVEIFDAKFSPLTQPAKVLDFDGSTYTLEHGLSGVKLERVHSLLVHPHEIYEAGSEVRCYNMSGQDKNDRQFSLACKQCSVTGHSQEADSEINYTVDCLNHDGFREKLMFPLTSLQRFLPKEL</sequence>
<proteinExistence type="predicted"/>
<reference evidence="2 3" key="1">
    <citation type="journal article" date="2012" name="Genome Biol.">
        <title>Genome and low-iron response of an oceanic diatom adapted to chronic iron limitation.</title>
        <authorList>
            <person name="Lommer M."/>
            <person name="Specht M."/>
            <person name="Roy A.S."/>
            <person name="Kraemer L."/>
            <person name="Andreson R."/>
            <person name="Gutowska M.A."/>
            <person name="Wolf J."/>
            <person name="Bergner S.V."/>
            <person name="Schilhabel M.B."/>
            <person name="Klostermeier U.C."/>
            <person name="Beiko R.G."/>
            <person name="Rosenstiel P."/>
            <person name="Hippler M."/>
            <person name="Laroche J."/>
        </authorList>
    </citation>
    <scope>NUCLEOTIDE SEQUENCE [LARGE SCALE GENOMIC DNA]</scope>
    <source>
        <strain evidence="2 3">CCMP1005</strain>
    </source>
</reference>
<name>K0TJB5_THAOC</name>
<feature type="compositionally biased region" description="Low complexity" evidence="1">
    <location>
        <begin position="43"/>
        <end position="53"/>
    </location>
</feature>
<feature type="region of interest" description="Disordered" evidence="1">
    <location>
        <begin position="41"/>
        <end position="114"/>
    </location>
</feature>
<dbReference type="EMBL" id="AGNL01004024">
    <property type="protein sequence ID" value="EJK74016.1"/>
    <property type="molecule type" value="Genomic_DNA"/>
</dbReference>